<keyword evidence="8" id="KW-1185">Reference proteome</keyword>
<dbReference type="EMBL" id="SDMP01000015">
    <property type="protein sequence ID" value="RYR11299.1"/>
    <property type="molecule type" value="Genomic_DNA"/>
</dbReference>
<dbReference type="InterPro" id="IPR036638">
    <property type="entry name" value="HLH_DNA-bd_sf"/>
</dbReference>
<name>A0A444ZAU1_ARAHY</name>
<dbReference type="InterPro" id="IPR052610">
    <property type="entry name" value="bHLH_transcription_regulator"/>
</dbReference>
<keyword evidence="4" id="KW-0539">Nucleus</keyword>
<feature type="domain" description="Plant bHLH transcription factor ACT-like" evidence="6">
    <location>
        <begin position="140"/>
        <end position="212"/>
    </location>
</feature>
<dbReference type="STRING" id="3818.A0A444ZAU1"/>
<dbReference type="Gene3D" id="4.10.280.10">
    <property type="entry name" value="Helix-loop-helix DNA-binding domain"/>
    <property type="match status" value="1"/>
</dbReference>
<dbReference type="Pfam" id="PF22754">
    <property type="entry name" value="bHLH-TF_ACT-like_plant"/>
    <property type="match status" value="1"/>
</dbReference>
<evidence type="ECO:0000256" key="1">
    <source>
        <dbReference type="ARBA" id="ARBA00004123"/>
    </source>
</evidence>
<dbReference type="GO" id="GO:0005634">
    <property type="term" value="C:nucleus"/>
    <property type="evidence" value="ECO:0007669"/>
    <property type="project" value="UniProtKB-SubCell"/>
</dbReference>
<dbReference type="GO" id="GO:0046983">
    <property type="term" value="F:protein dimerization activity"/>
    <property type="evidence" value="ECO:0007669"/>
    <property type="project" value="InterPro"/>
</dbReference>
<evidence type="ECO:0000313" key="8">
    <source>
        <dbReference type="Proteomes" id="UP000289738"/>
    </source>
</evidence>
<evidence type="ECO:0000256" key="5">
    <source>
        <dbReference type="SAM" id="MobiDB-lite"/>
    </source>
</evidence>
<comment type="subcellular location">
    <subcellularLocation>
        <location evidence="1">Nucleus</location>
    </subcellularLocation>
</comment>
<organism evidence="7 8">
    <name type="scientific">Arachis hypogaea</name>
    <name type="common">Peanut</name>
    <dbReference type="NCBI Taxonomy" id="3818"/>
    <lineage>
        <taxon>Eukaryota</taxon>
        <taxon>Viridiplantae</taxon>
        <taxon>Streptophyta</taxon>
        <taxon>Embryophyta</taxon>
        <taxon>Tracheophyta</taxon>
        <taxon>Spermatophyta</taxon>
        <taxon>Magnoliopsida</taxon>
        <taxon>eudicotyledons</taxon>
        <taxon>Gunneridae</taxon>
        <taxon>Pentapetalae</taxon>
        <taxon>rosids</taxon>
        <taxon>fabids</taxon>
        <taxon>Fabales</taxon>
        <taxon>Fabaceae</taxon>
        <taxon>Papilionoideae</taxon>
        <taxon>50 kb inversion clade</taxon>
        <taxon>dalbergioids sensu lato</taxon>
        <taxon>Dalbergieae</taxon>
        <taxon>Pterocarpus clade</taxon>
        <taxon>Arachis</taxon>
    </lineage>
</organism>
<dbReference type="AlphaFoldDB" id="A0A444ZAU1"/>
<dbReference type="SUPFAM" id="SSF47459">
    <property type="entry name" value="HLH, helix-loop-helix DNA-binding domain"/>
    <property type="match status" value="1"/>
</dbReference>
<comment type="caution">
    <text evidence="7">The sequence shown here is derived from an EMBL/GenBank/DDBJ whole genome shotgun (WGS) entry which is preliminary data.</text>
</comment>
<gene>
    <name evidence="7" type="ORF">Ahy_B05g079762</name>
</gene>
<keyword evidence="3" id="KW-0804">Transcription</keyword>
<keyword evidence="2" id="KW-0805">Transcription regulation</keyword>
<protein>
    <recommendedName>
        <fullName evidence="6">Plant bHLH transcription factor ACT-like domain-containing protein</fullName>
    </recommendedName>
</protein>
<accession>A0A444ZAU1</accession>
<dbReference type="GO" id="GO:0080090">
    <property type="term" value="P:regulation of primary metabolic process"/>
    <property type="evidence" value="ECO:0007669"/>
    <property type="project" value="UniProtKB-ARBA"/>
</dbReference>
<dbReference type="InterPro" id="IPR054502">
    <property type="entry name" value="bHLH-TF_ACT-like_plant"/>
</dbReference>
<evidence type="ECO:0000313" key="7">
    <source>
        <dbReference type="EMBL" id="RYR11299.1"/>
    </source>
</evidence>
<evidence type="ECO:0000256" key="4">
    <source>
        <dbReference type="ARBA" id="ARBA00023242"/>
    </source>
</evidence>
<feature type="compositionally biased region" description="Low complexity" evidence="5">
    <location>
        <begin position="33"/>
        <end position="43"/>
    </location>
</feature>
<evidence type="ECO:0000256" key="3">
    <source>
        <dbReference type="ARBA" id="ARBA00023163"/>
    </source>
</evidence>
<reference evidence="7 8" key="1">
    <citation type="submission" date="2019-01" db="EMBL/GenBank/DDBJ databases">
        <title>Sequencing of cultivated peanut Arachis hypogaea provides insights into genome evolution and oil improvement.</title>
        <authorList>
            <person name="Chen X."/>
        </authorList>
    </citation>
    <scope>NUCLEOTIDE SEQUENCE [LARGE SCALE GENOMIC DNA]</scope>
    <source>
        <strain evidence="8">cv. Fuhuasheng</strain>
        <tissue evidence="7">Leaves</tissue>
    </source>
</reference>
<feature type="region of interest" description="Disordered" evidence="5">
    <location>
        <begin position="33"/>
        <end position="77"/>
    </location>
</feature>
<dbReference type="PANTHER" id="PTHR45959:SF64">
    <property type="entry name" value="BASIC HELIX LOOP HELIX (BHLH) DNA-BINDING FAMILY PROTEIN"/>
    <property type="match status" value="1"/>
</dbReference>
<sequence length="220" mass="24446">MISTEESWTTWLCDLEEEDYSFINGIIAAPNNYSNSQSQMSNNDNERPSKLPKSTTPTPRRRRTGSAGTGRSPQHAHDHIIAERMRREKISQQFIALSALIPGLKKEDVSVSDTWSNSGGDGNSSYEVSKAVSRSVLPEVEARVSEKNVLIRIHCEKHKGVLMHILKLIDKLHLSVLNTTSLPFGASIVDITITAEMDDKFSLSAKELARNIRVGVLQSM</sequence>
<dbReference type="PANTHER" id="PTHR45959">
    <property type="entry name" value="BHLH TRANSCRIPTION FACTOR"/>
    <property type="match status" value="1"/>
</dbReference>
<proteinExistence type="predicted"/>
<evidence type="ECO:0000256" key="2">
    <source>
        <dbReference type="ARBA" id="ARBA00023015"/>
    </source>
</evidence>
<evidence type="ECO:0000259" key="6">
    <source>
        <dbReference type="Pfam" id="PF22754"/>
    </source>
</evidence>
<dbReference type="Proteomes" id="UP000289738">
    <property type="component" value="Chromosome B05"/>
</dbReference>